<name>A0ABT0DWN2_9SPHN</name>
<keyword evidence="5" id="KW-1185">Reference proteome</keyword>
<feature type="domain" description="Response regulatory" evidence="3">
    <location>
        <begin position="21"/>
        <end position="130"/>
    </location>
</feature>
<evidence type="ECO:0000259" key="3">
    <source>
        <dbReference type="PROSITE" id="PS50110"/>
    </source>
</evidence>
<organism evidence="4 5">
    <name type="scientific">Sphingobium agri</name>
    <dbReference type="NCBI Taxonomy" id="2933566"/>
    <lineage>
        <taxon>Bacteria</taxon>
        <taxon>Pseudomonadati</taxon>
        <taxon>Pseudomonadota</taxon>
        <taxon>Alphaproteobacteria</taxon>
        <taxon>Sphingomonadales</taxon>
        <taxon>Sphingomonadaceae</taxon>
        <taxon>Sphingobium</taxon>
    </lineage>
</organism>
<evidence type="ECO:0000313" key="5">
    <source>
        <dbReference type="Proteomes" id="UP001203512"/>
    </source>
</evidence>
<reference evidence="4 5" key="1">
    <citation type="submission" date="2022-04" db="EMBL/GenBank/DDBJ databases">
        <authorList>
            <person name="Huq M.A."/>
        </authorList>
    </citation>
    <scope>NUCLEOTIDE SEQUENCE [LARGE SCALE GENOMIC DNA]</scope>
    <source>
        <strain evidence="4 5">MAH-33</strain>
    </source>
</reference>
<dbReference type="SUPFAM" id="SSF52172">
    <property type="entry name" value="CheY-like"/>
    <property type="match status" value="1"/>
</dbReference>
<dbReference type="PROSITE" id="PS50110">
    <property type="entry name" value="RESPONSE_REGULATORY"/>
    <property type="match status" value="1"/>
</dbReference>
<dbReference type="PANTHER" id="PTHR44591">
    <property type="entry name" value="STRESS RESPONSE REGULATOR PROTEIN 1"/>
    <property type="match status" value="1"/>
</dbReference>
<dbReference type="SMART" id="SM00448">
    <property type="entry name" value="REC"/>
    <property type="match status" value="1"/>
</dbReference>
<dbReference type="Proteomes" id="UP001203512">
    <property type="component" value="Unassembled WGS sequence"/>
</dbReference>
<dbReference type="RefSeq" id="WP_097091595.1">
    <property type="nucleotide sequence ID" value="NZ_JALKHS010000006.1"/>
</dbReference>
<evidence type="ECO:0000256" key="2">
    <source>
        <dbReference type="PROSITE-ProRule" id="PRU00169"/>
    </source>
</evidence>
<dbReference type="InterPro" id="IPR050595">
    <property type="entry name" value="Bact_response_regulator"/>
</dbReference>
<proteinExistence type="predicted"/>
<sequence>MFFGLVKGDSKPRQQGQAIRSVLVVEDEPLVAFDNEHVLEQAGYRVAATVDDYDHAIRVIEQDEVDLVIADITLHGDKTGIDVARHAYAKGLAVLFVSGSCPVDAHEMAVGCLAKPYLPRELLASIGVIEALMVGADRPRVPRGLHLFDDVG</sequence>
<dbReference type="Pfam" id="PF00072">
    <property type="entry name" value="Response_reg"/>
    <property type="match status" value="1"/>
</dbReference>
<comment type="caution">
    <text evidence="4">The sequence shown here is derived from an EMBL/GenBank/DDBJ whole genome shotgun (WGS) entry which is preliminary data.</text>
</comment>
<dbReference type="InterPro" id="IPR011006">
    <property type="entry name" value="CheY-like_superfamily"/>
</dbReference>
<gene>
    <name evidence="4" type="ORF">MU848_08080</name>
</gene>
<keyword evidence="1 2" id="KW-0597">Phosphoprotein</keyword>
<dbReference type="InterPro" id="IPR001789">
    <property type="entry name" value="Sig_transdc_resp-reg_receiver"/>
</dbReference>
<dbReference type="EMBL" id="JALKHS010000006">
    <property type="protein sequence ID" value="MCK0531536.1"/>
    <property type="molecule type" value="Genomic_DNA"/>
</dbReference>
<evidence type="ECO:0000256" key="1">
    <source>
        <dbReference type="ARBA" id="ARBA00022553"/>
    </source>
</evidence>
<accession>A0ABT0DWN2</accession>
<protein>
    <submittedName>
        <fullName evidence="4">Response regulator</fullName>
    </submittedName>
</protein>
<dbReference type="PANTHER" id="PTHR44591:SF21">
    <property type="entry name" value="TWO-COMPONENT RESPONSE REGULATOR"/>
    <property type="match status" value="1"/>
</dbReference>
<feature type="modified residue" description="4-aspartylphosphate" evidence="2">
    <location>
        <position position="71"/>
    </location>
</feature>
<dbReference type="Gene3D" id="3.40.50.2300">
    <property type="match status" value="1"/>
</dbReference>
<evidence type="ECO:0000313" key="4">
    <source>
        <dbReference type="EMBL" id="MCK0531536.1"/>
    </source>
</evidence>